<dbReference type="InterPro" id="IPR010848">
    <property type="entry name" value="DUF1465"/>
</dbReference>
<evidence type="ECO:0000313" key="2">
    <source>
        <dbReference type="Proteomes" id="UP000253226"/>
    </source>
</evidence>
<reference evidence="1 2" key="1">
    <citation type="submission" date="2014-07" db="EMBL/GenBank/DDBJ databases">
        <title>Draft genome sequence of Thalassospira profundimaris 35.</title>
        <authorList>
            <person name="Lai Q."/>
            <person name="Shao Z."/>
        </authorList>
    </citation>
    <scope>NUCLEOTIDE SEQUENCE [LARGE SCALE GENOMIC DNA]</scope>
    <source>
        <strain evidence="1 2">35</strain>
    </source>
</reference>
<accession>A0A367W1D6</accession>
<dbReference type="OrthoDB" id="9799531at2"/>
<evidence type="ECO:0000313" key="1">
    <source>
        <dbReference type="EMBL" id="RCK30844.1"/>
    </source>
</evidence>
<protein>
    <recommendedName>
        <fullName evidence="3">DUF1465 domain-containing protein</fullName>
    </recommendedName>
</protein>
<evidence type="ECO:0008006" key="3">
    <source>
        <dbReference type="Google" id="ProtNLM"/>
    </source>
</evidence>
<name>A0A367W1D6_9PROT</name>
<dbReference type="AlphaFoldDB" id="A0A367W1D6"/>
<dbReference type="InterPro" id="IPR038301">
    <property type="entry name" value="AraC-like_sf"/>
</dbReference>
<dbReference type="Pfam" id="PF07323">
    <property type="entry name" value="DUF1465"/>
    <property type="match status" value="1"/>
</dbReference>
<dbReference type="RefSeq" id="WP_114104445.1">
    <property type="nucleotide sequence ID" value="NZ_JPWF01000026.1"/>
</dbReference>
<sequence length="149" mass="17225">MTHEHPPASRKAPYQSNFAVVHFSRTYDEAFTLLVEARNYLAAHRSKHRKRHNNREAIARCVEEMRMTTRLIRAMAWLLAVKAVEEGEILWEDVIDTDDLMVDLRICLEDRDEACASLSPGLLDLMDRAHALYMRTARMELQVAARCAN</sequence>
<gene>
    <name evidence="1" type="ORF">TH19_22370</name>
</gene>
<proteinExistence type="predicted"/>
<dbReference type="Gene3D" id="1.10.8.930">
    <property type="entry name" value="Protein of unknown function DUF1465"/>
    <property type="match status" value="1"/>
</dbReference>
<organism evidence="1 2">
    <name type="scientific">Thalassospira profundimaris</name>
    <dbReference type="NCBI Taxonomy" id="502049"/>
    <lineage>
        <taxon>Bacteria</taxon>
        <taxon>Pseudomonadati</taxon>
        <taxon>Pseudomonadota</taxon>
        <taxon>Alphaproteobacteria</taxon>
        <taxon>Rhodospirillales</taxon>
        <taxon>Thalassospiraceae</taxon>
        <taxon>Thalassospira</taxon>
    </lineage>
</organism>
<dbReference type="Proteomes" id="UP000253226">
    <property type="component" value="Unassembled WGS sequence"/>
</dbReference>
<comment type="caution">
    <text evidence="1">The sequence shown here is derived from an EMBL/GenBank/DDBJ whole genome shotgun (WGS) entry which is preliminary data.</text>
</comment>
<dbReference type="EMBL" id="JPWF01000026">
    <property type="protein sequence ID" value="RCK30844.1"/>
    <property type="molecule type" value="Genomic_DNA"/>
</dbReference>